<dbReference type="SMART" id="SM00220">
    <property type="entry name" value="S_TKc"/>
    <property type="match status" value="1"/>
</dbReference>
<evidence type="ECO:0000256" key="13">
    <source>
        <dbReference type="SAM" id="MobiDB-lite"/>
    </source>
</evidence>
<protein>
    <recommendedName>
        <fullName evidence="3">non-specific serine/threonine protein kinase</fullName>
        <ecNumber evidence="3">2.7.11.1</ecNumber>
    </recommendedName>
</protein>
<dbReference type="PROSITE" id="PS50011">
    <property type="entry name" value="PROTEIN_KINASE_DOM"/>
    <property type="match status" value="1"/>
</dbReference>
<dbReference type="SUPFAM" id="SSF56112">
    <property type="entry name" value="Protein kinase-like (PK-like)"/>
    <property type="match status" value="1"/>
</dbReference>
<evidence type="ECO:0000256" key="7">
    <source>
        <dbReference type="ARBA" id="ARBA00022777"/>
    </source>
</evidence>
<keyword evidence="4 12" id="KW-0723">Serine/threonine-protein kinase</keyword>
<dbReference type="InterPro" id="IPR000719">
    <property type="entry name" value="Prot_kinase_dom"/>
</dbReference>
<dbReference type="PROSITE" id="PS00108">
    <property type="entry name" value="PROTEIN_KINASE_ST"/>
    <property type="match status" value="1"/>
</dbReference>
<feature type="region of interest" description="Disordered" evidence="13">
    <location>
        <begin position="401"/>
        <end position="433"/>
    </location>
</feature>
<dbReference type="EMBL" id="OX465085">
    <property type="protein sequence ID" value="CAI9300982.1"/>
    <property type="molecule type" value="Genomic_DNA"/>
</dbReference>
<evidence type="ECO:0000256" key="9">
    <source>
        <dbReference type="ARBA" id="ARBA00047899"/>
    </source>
</evidence>
<evidence type="ECO:0000256" key="11">
    <source>
        <dbReference type="PROSITE-ProRule" id="PRU10141"/>
    </source>
</evidence>
<accession>A0AA36A0F9</accession>
<keyword evidence="17" id="KW-1185">Reference proteome</keyword>
<comment type="similarity">
    <text evidence="2">Belongs to the protein kinase superfamily. CAMK Ser/Thr protein kinase family. SNF1 subfamily.</text>
</comment>
<evidence type="ECO:0000256" key="5">
    <source>
        <dbReference type="ARBA" id="ARBA00022679"/>
    </source>
</evidence>
<dbReference type="GO" id="GO:0005524">
    <property type="term" value="F:ATP binding"/>
    <property type="evidence" value="ECO:0007669"/>
    <property type="project" value="UniProtKB-UniRule"/>
</dbReference>
<reference evidence="16" key="1">
    <citation type="submission" date="2023-04" db="EMBL/GenBank/DDBJ databases">
        <authorList>
            <person name="Vijverberg K."/>
            <person name="Xiong W."/>
            <person name="Schranz E."/>
        </authorList>
    </citation>
    <scope>NUCLEOTIDE SEQUENCE</scope>
</reference>
<proteinExistence type="inferred from homology"/>
<evidence type="ECO:0000256" key="4">
    <source>
        <dbReference type="ARBA" id="ARBA00022527"/>
    </source>
</evidence>
<dbReference type="Gene3D" id="3.30.310.80">
    <property type="entry name" value="Kinase associated domain 1, KA1"/>
    <property type="match status" value="1"/>
</dbReference>
<dbReference type="Proteomes" id="UP001177003">
    <property type="component" value="Chromosome 9"/>
</dbReference>
<feature type="compositionally biased region" description="Pro residues" evidence="13">
    <location>
        <begin position="407"/>
        <end position="416"/>
    </location>
</feature>
<evidence type="ECO:0000256" key="2">
    <source>
        <dbReference type="ARBA" id="ARBA00006234"/>
    </source>
</evidence>
<dbReference type="Pfam" id="PF00069">
    <property type="entry name" value="Pkinase"/>
    <property type="match status" value="1"/>
</dbReference>
<dbReference type="InterPro" id="IPR018451">
    <property type="entry name" value="NAF/FISL_domain"/>
</dbReference>
<gene>
    <name evidence="16" type="ORF">LSALG_LOCUS39571</name>
</gene>
<comment type="catalytic activity">
    <reaction evidence="9">
        <text>L-threonyl-[protein] + ATP = O-phospho-L-threonyl-[protein] + ADP + H(+)</text>
        <dbReference type="Rhea" id="RHEA:46608"/>
        <dbReference type="Rhea" id="RHEA-COMP:11060"/>
        <dbReference type="Rhea" id="RHEA-COMP:11605"/>
        <dbReference type="ChEBI" id="CHEBI:15378"/>
        <dbReference type="ChEBI" id="CHEBI:30013"/>
        <dbReference type="ChEBI" id="CHEBI:30616"/>
        <dbReference type="ChEBI" id="CHEBI:61977"/>
        <dbReference type="ChEBI" id="CHEBI:456216"/>
        <dbReference type="EC" id="2.7.11.1"/>
    </reaction>
</comment>
<dbReference type="InterPro" id="IPR004041">
    <property type="entry name" value="NAF_dom"/>
</dbReference>
<dbReference type="FunFam" id="3.30.200.20:FF:000096">
    <property type="entry name" value="Non-specific serine/threonine protein kinase"/>
    <property type="match status" value="1"/>
</dbReference>
<dbReference type="GO" id="GO:0007165">
    <property type="term" value="P:signal transduction"/>
    <property type="evidence" value="ECO:0007669"/>
    <property type="project" value="InterPro"/>
</dbReference>
<evidence type="ECO:0000256" key="6">
    <source>
        <dbReference type="ARBA" id="ARBA00022741"/>
    </source>
</evidence>
<keyword evidence="5" id="KW-0808">Transferase</keyword>
<dbReference type="PROSITE" id="PS50816">
    <property type="entry name" value="NAF"/>
    <property type="match status" value="1"/>
</dbReference>
<keyword evidence="6 11" id="KW-0547">Nucleotide-binding</keyword>
<sequence length="433" mass="49388">MDIKGSVLMEKYELGRLLGQGTFAKVYYGRNMKTGHSVAIKVIDKEKVLRVGLINQIKREISIMRLVRHPNILELYEVMATKTKIYFALEYAKGGELFDKVSKGRLKEHIARRYFHQLITAVDFCHSRGVYHRDLKPENLLLDENDNLKVSDFGLSALAESKRQDGLLHTTCGTPAYVAPEVINRKGYDGDKVDVWSCGVILYVLLTGYLPFHDSNLMEMYRKIGKAEFKCPNWFPPDVRRLLTRMLEPNPSYRITIAKVKENPWFKKGNIVRKPNKELVLSTSSDGASASCSSEEKQEVMRFQNLNAFDIIALSPGFDLTALFEEPRQKKEMKISKREAGLLKLEAMTEGRKGILSIDAEIFELTHSFHMVEVKKCNGDTLEYHKVVNEGLRPGLQDIVWTWQPEAKPPPPPEQPQQPEKVGSLPPEQDQLP</sequence>
<evidence type="ECO:0000256" key="12">
    <source>
        <dbReference type="RuleBase" id="RU000304"/>
    </source>
</evidence>
<keyword evidence="8 11" id="KW-0067">ATP-binding</keyword>
<feature type="domain" description="NAF" evidence="15">
    <location>
        <begin position="301"/>
        <end position="325"/>
    </location>
</feature>
<evidence type="ECO:0000259" key="14">
    <source>
        <dbReference type="PROSITE" id="PS50011"/>
    </source>
</evidence>
<dbReference type="CDD" id="cd12195">
    <property type="entry name" value="CIPK_C"/>
    <property type="match status" value="1"/>
</dbReference>
<dbReference type="AlphaFoldDB" id="A0AA36A0F9"/>
<dbReference type="EC" id="2.7.11.1" evidence="3"/>
<evidence type="ECO:0000256" key="3">
    <source>
        <dbReference type="ARBA" id="ARBA00012513"/>
    </source>
</evidence>
<dbReference type="InterPro" id="IPR011009">
    <property type="entry name" value="Kinase-like_dom_sf"/>
</dbReference>
<dbReference type="InterPro" id="IPR017441">
    <property type="entry name" value="Protein_kinase_ATP_BS"/>
</dbReference>
<comment type="catalytic activity">
    <reaction evidence="10">
        <text>L-seryl-[protein] + ATP = O-phospho-L-seryl-[protein] + ADP + H(+)</text>
        <dbReference type="Rhea" id="RHEA:17989"/>
        <dbReference type="Rhea" id="RHEA-COMP:9863"/>
        <dbReference type="Rhea" id="RHEA-COMP:11604"/>
        <dbReference type="ChEBI" id="CHEBI:15378"/>
        <dbReference type="ChEBI" id="CHEBI:29999"/>
        <dbReference type="ChEBI" id="CHEBI:30616"/>
        <dbReference type="ChEBI" id="CHEBI:83421"/>
        <dbReference type="ChEBI" id="CHEBI:456216"/>
        <dbReference type="EC" id="2.7.11.1"/>
    </reaction>
</comment>
<dbReference type="Gene3D" id="1.10.510.10">
    <property type="entry name" value="Transferase(Phosphotransferase) domain 1"/>
    <property type="match status" value="1"/>
</dbReference>
<evidence type="ECO:0000256" key="8">
    <source>
        <dbReference type="ARBA" id="ARBA00022840"/>
    </source>
</evidence>
<comment type="cofactor">
    <cofactor evidence="1">
        <name>Mn(2+)</name>
        <dbReference type="ChEBI" id="CHEBI:29035"/>
    </cofactor>
</comment>
<dbReference type="CDD" id="cd14663">
    <property type="entry name" value="STKc_SnRK3"/>
    <property type="match status" value="1"/>
</dbReference>
<evidence type="ECO:0000313" key="16">
    <source>
        <dbReference type="EMBL" id="CAI9300982.1"/>
    </source>
</evidence>
<dbReference type="InterPro" id="IPR008271">
    <property type="entry name" value="Ser/Thr_kinase_AS"/>
</dbReference>
<dbReference type="Pfam" id="PF03822">
    <property type="entry name" value="NAF"/>
    <property type="match status" value="1"/>
</dbReference>
<organism evidence="16 17">
    <name type="scientific">Lactuca saligna</name>
    <name type="common">Willowleaf lettuce</name>
    <dbReference type="NCBI Taxonomy" id="75948"/>
    <lineage>
        <taxon>Eukaryota</taxon>
        <taxon>Viridiplantae</taxon>
        <taxon>Streptophyta</taxon>
        <taxon>Embryophyta</taxon>
        <taxon>Tracheophyta</taxon>
        <taxon>Spermatophyta</taxon>
        <taxon>Magnoliopsida</taxon>
        <taxon>eudicotyledons</taxon>
        <taxon>Gunneridae</taxon>
        <taxon>Pentapetalae</taxon>
        <taxon>asterids</taxon>
        <taxon>campanulids</taxon>
        <taxon>Asterales</taxon>
        <taxon>Asteraceae</taxon>
        <taxon>Cichorioideae</taxon>
        <taxon>Cichorieae</taxon>
        <taxon>Lactucinae</taxon>
        <taxon>Lactuca</taxon>
    </lineage>
</organism>
<feature type="domain" description="Protein kinase" evidence="14">
    <location>
        <begin position="12"/>
        <end position="266"/>
    </location>
</feature>
<keyword evidence="7" id="KW-0418">Kinase</keyword>
<evidence type="ECO:0000256" key="1">
    <source>
        <dbReference type="ARBA" id="ARBA00001936"/>
    </source>
</evidence>
<evidence type="ECO:0000256" key="10">
    <source>
        <dbReference type="ARBA" id="ARBA00048679"/>
    </source>
</evidence>
<dbReference type="PANTHER" id="PTHR43895:SF163">
    <property type="entry name" value="NON-SPECIFIC SERINE_THREONINE PROTEIN KINASE"/>
    <property type="match status" value="1"/>
</dbReference>
<name>A0AA36A0F9_LACSI</name>
<evidence type="ECO:0000259" key="15">
    <source>
        <dbReference type="PROSITE" id="PS50816"/>
    </source>
</evidence>
<dbReference type="PANTHER" id="PTHR43895">
    <property type="entry name" value="CALCIUM/CALMODULIN-DEPENDENT PROTEIN KINASE KINASE-RELATED"/>
    <property type="match status" value="1"/>
</dbReference>
<feature type="binding site" evidence="11">
    <location>
        <position position="41"/>
    </location>
    <ligand>
        <name>ATP</name>
        <dbReference type="ChEBI" id="CHEBI:30616"/>
    </ligand>
</feature>
<dbReference type="FunFam" id="1.10.510.10:FF:000279">
    <property type="entry name" value="Non-specific serine/threonine protein kinase"/>
    <property type="match status" value="1"/>
</dbReference>
<dbReference type="PROSITE" id="PS00107">
    <property type="entry name" value="PROTEIN_KINASE_ATP"/>
    <property type="match status" value="1"/>
</dbReference>
<evidence type="ECO:0000313" key="17">
    <source>
        <dbReference type="Proteomes" id="UP001177003"/>
    </source>
</evidence>
<dbReference type="GO" id="GO:0004674">
    <property type="term" value="F:protein serine/threonine kinase activity"/>
    <property type="evidence" value="ECO:0007669"/>
    <property type="project" value="UniProtKB-KW"/>
</dbReference>